<keyword evidence="8" id="KW-1185">Reference proteome</keyword>
<evidence type="ECO:0000256" key="3">
    <source>
        <dbReference type="ARBA" id="ARBA00022490"/>
    </source>
</evidence>
<comment type="subcellular location">
    <subcellularLocation>
        <location evidence="1">Cytoplasm</location>
    </subcellularLocation>
</comment>
<dbReference type="Pfam" id="PF05731">
    <property type="entry name" value="TROVE"/>
    <property type="match status" value="1"/>
</dbReference>
<dbReference type="InterPro" id="IPR037214">
    <property type="entry name" value="TROVE_dom_sf"/>
</dbReference>
<dbReference type="SUPFAM" id="SSF140864">
    <property type="entry name" value="TROVE domain-like"/>
    <property type="match status" value="1"/>
</dbReference>
<evidence type="ECO:0000256" key="4">
    <source>
        <dbReference type="ARBA" id="ARBA00022723"/>
    </source>
</evidence>
<evidence type="ECO:0000256" key="5">
    <source>
        <dbReference type="ARBA" id="ARBA00022884"/>
    </source>
</evidence>
<dbReference type="InterPro" id="IPR036465">
    <property type="entry name" value="vWFA_dom_sf"/>
</dbReference>
<dbReference type="GO" id="GO:0005737">
    <property type="term" value="C:cytoplasm"/>
    <property type="evidence" value="ECO:0007669"/>
    <property type="project" value="UniProtKB-SubCell"/>
</dbReference>
<gene>
    <name evidence="7" type="ORF">PACLA_8A019240</name>
</gene>
<dbReference type="Proteomes" id="UP001152795">
    <property type="component" value="Unassembled WGS sequence"/>
</dbReference>
<dbReference type="InterPro" id="IPR040322">
    <property type="entry name" value="TROVE2"/>
</dbReference>
<name>A0A7D9I506_PARCT</name>
<dbReference type="PROSITE" id="PS50988">
    <property type="entry name" value="TROVE"/>
    <property type="match status" value="1"/>
</dbReference>
<dbReference type="EMBL" id="CACRXK020003850">
    <property type="protein sequence ID" value="CAB4000496.1"/>
    <property type="molecule type" value="Genomic_DNA"/>
</dbReference>
<dbReference type="AlphaFoldDB" id="A0A7D9I506"/>
<dbReference type="GO" id="GO:0003723">
    <property type="term" value="F:RNA binding"/>
    <property type="evidence" value="ECO:0007669"/>
    <property type="project" value="UniProtKB-KW"/>
</dbReference>
<accession>A0A7D9I506</accession>
<evidence type="ECO:0000256" key="1">
    <source>
        <dbReference type="ARBA" id="ARBA00004496"/>
    </source>
</evidence>
<evidence type="ECO:0000313" key="8">
    <source>
        <dbReference type="Proteomes" id="UP001152795"/>
    </source>
</evidence>
<dbReference type="GO" id="GO:1990904">
    <property type="term" value="C:ribonucleoprotein complex"/>
    <property type="evidence" value="ECO:0007669"/>
    <property type="project" value="UniProtKB-KW"/>
</dbReference>
<keyword evidence="3" id="KW-0963">Cytoplasm</keyword>
<comment type="similarity">
    <text evidence="2">Belongs to the Ro 60 kDa family.</text>
</comment>
<reference evidence="7" key="1">
    <citation type="submission" date="2020-04" db="EMBL/GenBank/DDBJ databases">
        <authorList>
            <person name="Alioto T."/>
            <person name="Alioto T."/>
            <person name="Gomez Garrido J."/>
        </authorList>
    </citation>
    <scope>NUCLEOTIDE SEQUENCE</scope>
    <source>
        <strain evidence="7">A484AB</strain>
    </source>
</reference>
<keyword evidence="5" id="KW-0694">RNA-binding</keyword>
<evidence type="ECO:0000256" key="6">
    <source>
        <dbReference type="ARBA" id="ARBA00023274"/>
    </source>
</evidence>
<dbReference type="InterPro" id="IPR008858">
    <property type="entry name" value="TROVE_dom"/>
</dbReference>
<keyword evidence="4" id="KW-0479">Metal-binding</keyword>
<evidence type="ECO:0000313" key="7">
    <source>
        <dbReference type="EMBL" id="CAB4000496.1"/>
    </source>
</evidence>
<keyword evidence="6" id="KW-0687">Ribonucleoprotein</keyword>
<dbReference type="PANTHER" id="PTHR14202">
    <property type="entry name" value="60 KDA RIBONUCLEOPROTEIN SSA/RO"/>
    <property type="match status" value="1"/>
</dbReference>
<proteinExistence type="inferred from homology"/>
<dbReference type="OrthoDB" id="6098064at2759"/>
<dbReference type="Gene3D" id="3.40.50.410">
    <property type="entry name" value="von Willebrand factor, type A domain"/>
    <property type="match status" value="1"/>
</dbReference>
<comment type="caution">
    <text evidence="7">The sequence shown here is derived from an EMBL/GenBank/DDBJ whole genome shotgun (WGS) entry which is preliminary data.</text>
</comment>
<evidence type="ECO:0000256" key="2">
    <source>
        <dbReference type="ARBA" id="ARBA00007814"/>
    </source>
</evidence>
<sequence>MNADEAIPEPEENDDRMVVNSVGSFVWRVDDMNRLRRFLILGSEYATYYIGERTLGRENARAISNLLQGGRGVDVVNEILRFSTQGRTTKQDPIMFALAMCAREGDLPTKRRAYEILPQVCRIPTHLFMFVGFCETLSRPSTGWSRAHRNAMKKWYIIKARDDPMKLAMDVTKYRKREGWSHRDVARLTHLNPVAANVPDGLFAIMMYIAQGWNEAMNQFYFPENGIPPGRSATTNAVLEFLNAVEAVKQFRVDNIPQVVNLILTHNLVCEHIPTECLRSIEVGIYR</sequence>
<organism evidence="7 8">
    <name type="scientific">Paramuricea clavata</name>
    <name type="common">Red gorgonian</name>
    <name type="synonym">Violescent sea-whip</name>
    <dbReference type="NCBI Taxonomy" id="317549"/>
    <lineage>
        <taxon>Eukaryota</taxon>
        <taxon>Metazoa</taxon>
        <taxon>Cnidaria</taxon>
        <taxon>Anthozoa</taxon>
        <taxon>Octocorallia</taxon>
        <taxon>Malacalcyonacea</taxon>
        <taxon>Plexauridae</taxon>
        <taxon>Paramuricea</taxon>
    </lineage>
</organism>
<dbReference type="PANTHER" id="PTHR14202:SF0">
    <property type="entry name" value="RNA-BINDING PROTEIN RO60"/>
    <property type="match status" value="1"/>
</dbReference>
<dbReference type="GO" id="GO:0046872">
    <property type="term" value="F:metal ion binding"/>
    <property type="evidence" value="ECO:0007669"/>
    <property type="project" value="UniProtKB-KW"/>
</dbReference>
<protein>
    <submittedName>
        <fullName evidence="7">60 kDa SS-A Ro ribonucleo</fullName>
    </submittedName>
</protein>